<dbReference type="EMBL" id="MW297846">
    <property type="protein sequence ID" value="QXP45025.1"/>
    <property type="molecule type" value="Genomic_RNA"/>
</dbReference>
<proteinExistence type="predicted"/>
<protein>
    <submittedName>
        <fullName evidence="1">Uncharacterized protein</fullName>
    </submittedName>
</protein>
<organism evidence="1">
    <name type="scientific">Insect orthomyxo-like virus 1</name>
    <dbReference type="NCBI Taxonomy" id="2819085"/>
    <lineage>
        <taxon>Viruses</taxon>
        <taxon>Riboviria</taxon>
        <taxon>Orthornavirae</taxon>
        <taxon>Negarnaviricota</taxon>
        <taxon>Polyploviricotina</taxon>
        <taxon>Insthoviricetes</taxon>
        <taxon>Articulavirales</taxon>
        <taxon>Orthomyxoviridae</taxon>
    </lineage>
</organism>
<accession>A0A8F5XPF0</accession>
<name>A0A8F5XPF0_9ORTO</name>
<evidence type="ECO:0000313" key="1">
    <source>
        <dbReference type="EMBL" id="QXP45025.1"/>
    </source>
</evidence>
<reference evidence="1" key="1">
    <citation type="submission" date="2020-11" db="EMBL/GenBank/DDBJ databases">
        <title>Complexity and local specificity of the virome associated to tospovirus-transmitting thrips species.</title>
        <authorList>
            <person name="Chiapello M."/>
            <person name="Bosco L."/>
            <person name="Ciuffo M."/>
            <person name="Ottati S."/>
            <person name="Vallino M."/>
            <person name="Salem N."/>
            <person name="Rosa C."/>
            <person name="Tavella L."/>
            <person name="Turina M."/>
        </authorList>
    </citation>
    <scope>NUCLEOTIDE SEQUENCE</scope>
    <source>
        <strain evidence="1">THR-E_DN1552</strain>
    </source>
</reference>
<sequence>MDNHKEDRSILRLRDIDLDVVSQILERRINPYVQTSLFSLKMSGAHSKMQSGLSTKLIEGSKPLVYAGIRPQGDPFKTILVVNALMQHPDMGTDEYRKGIMEDLKKIKFSSSNTEEENEVIQRSKHRIKVILESAKKTQKCWKCNEIAFICGDLWKLVEYPLLLNRINKILGLLVDEDNPVEGSFYKMLTLELNFLKNELTRCLRDFDQKSDGLSTHLSLLSLNSQASGSSY</sequence>